<feature type="transmembrane region" description="Helical" evidence="6">
    <location>
        <begin position="210"/>
        <end position="229"/>
    </location>
</feature>
<feature type="transmembrane region" description="Helical" evidence="6">
    <location>
        <begin position="465"/>
        <end position="486"/>
    </location>
</feature>
<accession>A0A0D2FW88</accession>
<gene>
    <name evidence="8" type="ORF">PV04_02996</name>
</gene>
<feature type="transmembrane region" description="Helical" evidence="6">
    <location>
        <begin position="379"/>
        <end position="400"/>
    </location>
</feature>
<dbReference type="GO" id="GO:0016020">
    <property type="term" value="C:membrane"/>
    <property type="evidence" value="ECO:0007669"/>
    <property type="project" value="UniProtKB-SubCell"/>
</dbReference>
<keyword evidence="9" id="KW-1185">Reference proteome</keyword>
<dbReference type="PANTHER" id="PTHR43791:SF92">
    <property type="entry name" value="AGL026WP"/>
    <property type="match status" value="1"/>
</dbReference>
<keyword evidence="2" id="KW-0813">Transport</keyword>
<feature type="transmembrane region" description="Helical" evidence="6">
    <location>
        <begin position="406"/>
        <end position="424"/>
    </location>
</feature>
<dbReference type="Pfam" id="PF07690">
    <property type="entry name" value="MFS_1"/>
    <property type="match status" value="1"/>
</dbReference>
<evidence type="ECO:0000313" key="9">
    <source>
        <dbReference type="Proteomes" id="UP000054266"/>
    </source>
</evidence>
<feature type="domain" description="Major facilitator superfamily (MFS) profile" evidence="7">
    <location>
        <begin position="82"/>
        <end position="491"/>
    </location>
</feature>
<evidence type="ECO:0000256" key="3">
    <source>
        <dbReference type="ARBA" id="ARBA00022692"/>
    </source>
</evidence>
<feature type="transmembrane region" description="Helical" evidence="6">
    <location>
        <begin position="178"/>
        <end position="198"/>
    </location>
</feature>
<proteinExistence type="predicted"/>
<dbReference type="PANTHER" id="PTHR43791">
    <property type="entry name" value="PERMEASE-RELATED"/>
    <property type="match status" value="1"/>
</dbReference>
<dbReference type="FunFam" id="1.20.1250.20:FF:000057">
    <property type="entry name" value="MFS general substrate transporter"/>
    <property type="match status" value="1"/>
</dbReference>
<comment type="subcellular location">
    <subcellularLocation>
        <location evidence="1">Membrane</location>
        <topology evidence="1">Multi-pass membrane protein</topology>
    </subcellularLocation>
</comment>
<dbReference type="InterPro" id="IPR011701">
    <property type="entry name" value="MFS"/>
</dbReference>
<evidence type="ECO:0000313" key="8">
    <source>
        <dbReference type="EMBL" id="KIW70755.1"/>
    </source>
</evidence>
<protein>
    <recommendedName>
        <fullName evidence="7">Major facilitator superfamily (MFS) profile domain-containing protein</fullName>
    </recommendedName>
</protein>
<evidence type="ECO:0000259" key="7">
    <source>
        <dbReference type="PROSITE" id="PS50850"/>
    </source>
</evidence>
<feature type="transmembrane region" description="Helical" evidence="6">
    <location>
        <begin position="313"/>
        <end position="342"/>
    </location>
</feature>
<reference evidence="8 9" key="1">
    <citation type="submission" date="2015-01" db="EMBL/GenBank/DDBJ databases">
        <title>The Genome Sequence of Capronia semiimmersa CBS27337.</title>
        <authorList>
            <consortium name="The Broad Institute Genomics Platform"/>
            <person name="Cuomo C."/>
            <person name="de Hoog S."/>
            <person name="Gorbushina A."/>
            <person name="Stielow B."/>
            <person name="Teixiera M."/>
            <person name="Abouelleil A."/>
            <person name="Chapman S.B."/>
            <person name="Priest M."/>
            <person name="Young S.K."/>
            <person name="Wortman J."/>
            <person name="Nusbaum C."/>
            <person name="Birren B."/>
        </authorList>
    </citation>
    <scope>NUCLEOTIDE SEQUENCE [LARGE SCALE GENOMIC DNA]</scope>
    <source>
        <strain evidence="8 9">CBS 27337</strain>
    </source>
</reference>
<evidence type="ECO:0000256" key="5">
    <source>
        <dbReference type="ARBA" id="ARBA00023136"/>
    </source>
</evidence>
<evidence type="ECO:0000256" key="4">
    <source>
        <dbReference type="ARBA" id="ARBA00022989"/>
    </source>
</evidence>
<evidence type="ECO:0000256" key="2">
    <source>
        <dbReference type="ARBA" id="ARBA00022448"/>
    </source>
</evidence>
<dbReference type="Proteomes" id="UP000054266">
    <property type="component" value="Unassembled WGS sequence"/>
</dbReference>
<dbReference type="EMBL" id="KN846957">
    <property type="protein sequence ID" value="KIW70755.1"/>
    <property type="molecule type" value="Genomic_DNA"/>
</dbReference>
<dbReference type="SUPFAM" id="SSF103473">
    <property type="entry name" value="MFS general substrate transporter"/>
    <property type="match status" value="1"/>
</dbReference>
<dbReference type="HOGENOM" id="CLU_001265_0_6_1"/>
<keyword evidence="5 6" id="KW-0472">Membrane</keyword>
<dbReference type="InterPro" id="IPR036259">
    <property type="entry name" value="MFS_trans_sf"/>
</dbReference>
<dbReference type="GO" id="GO:0022857">
    <property type="term" value="F:transmembrane transporter activity"/>
    <property type="evidence" value="ECO:0007669"/>
    <property type="project" value="InterPro"/>
</dbReference>
<feature type="transmembrane region" description="Helical" evidence="6">
    <location>
        <begin position="436"/>
        <end position="453"/>
    </location>
</feature>
<dbReference type="InterPro" id="IPR020846">
    <property type="entry name" value="MFS_dom"/>
</dbReference>
<evidence type="ECO:0000256" key="6">
    <source>
        <dbReference type="SAM" id="Phobius"/>
    </source>
</evidence>
<feature type="transmembrane region" description="Helical" evidence="6">
    <location>
        <begin position="348"/>
        <end position="367"/>
    </location>
</feature>
<dbReference type="AlphaFoldDB" id="A0A0D2FW88"/>
<feature type="transmembrane region" description="Helical" evidence="6">
    <location>
        <begin position="147"/>
        <end position="166"/>
    </location>
</feature>
<keyword evidence="4 6" id="KW-1133">Transmembrane helix</keyword>
<sequence length="534" mass="58640">MWRVREKTSKETMYKTWGLLRDLVVGFRSNEPRYTPIMSKVEVEQAATVERSSDRPGDLSHLSREDYVAAERRLVRKLDLRLMPMLCVIIVLNYLDRNALASARVLNIEEDLNLQGSEFSTCISVFFAGYLTVQIPSNLLLTRVRPSIYLPCCMVAWGVVSGLTAVTHNFSGLVVVRFFLGVVEGPFFPGALFALSSWYTRKELALRMSILYTGSLLSGGLGGLVGAGIQSGLDGAMGVAAWKWLFIIEASITVFVALTAMWILPDFPHNTRFFSAQERAIAVRRLEEVNGSRDTERGSLLLGVRLAVCDYKVWLLALIIITKTSAGAVTSFIPTLVATFGYGKVETLLLVAPPYVFAAVVALAISFSSDRFSERSMHILAPISFAMAGYIIAATTMTLAARYVSLFLMLGGVYGSYNVALAWISSTLPRPVEKRSAAIALINTLGNVAQIYSPYMYLKQLGPQYLSAMIANSCFCVACFLATLVLRWALVKENANLVNSEAVELAARDKVERTEDEVAPGSSVAVAPGFRYIL</sequence>
<organism evidence="8 9">
    <name type="scientific">Phialophora macrospora</name>
    <dbReference type="NCBI Taxonomy" id="1851006"/>
    <lineage>
        <taxon>Eukaryota</taxon>
        <taxon>Fungi</taxon>
        <taxon>Dikarya</taxon>
        <taxon>Ascomycota</taxon>
        <taxon>Pezizomycotina</taxon>
        <taxon>Eurotiomycetes</taxon>
        <taxon>Chaetothyriomycetidae</taxon>
        <taxon>Chaetothyriales</taxon>
        <taxon>Herpotrichiellaceae</taxon>
        <taxon>Phialophora</taxon>
    </lineage>
</organism>
<keyword evidence="3 6" id="KW-0812">Transmembrane</keyword>
<name>A0A0D2FW88_9EURO</name>
<dbReference type="Gene3D" id="1.20.1250.20">
    <property type="entry name" value="MFS general substrate transporter like domains"/>
    <property type="match status" value="2"/>
</dbReference>
<evidence type="ECO:0000256" key="1">
    <source>
        <dbReference type="ARBA" id="ARBA00004141"/>
    </source>
</evidence>
<feature type="transmembrane region" description="Helical" evidence="6">
    <location>
        <begin position="241"/>
        <end position="264"/>
    </location>
</feature>
<dbReference type="FunFam" id="1.20.1250.20:FF:000013">
    <property type="entry name" value="MFS general substrate transporter"/>
    <property type="match status" value="1"/>
</dbReference>
<dbReference type="PROSITE" id="PS50850">
    <property type="entry name" value="MFS"/>
    <property type="match status" value="1"/>
</dbReference>